<dbReference type="InterPro" id="IPR036779">
    <property type="entry name" value="LysM_dom_sf"/>
</dbReference>
<keyword evidence="9" id="KW-1185">Reference proteome</keyword>
<dbReference type="GO" id="GO:0042742">
    <property type="term" value="P:defense response to bacterium"/>
    <property type="evidence" value="ECO:0007669"/>
    <property type="project" value="UniProtKB-KW"/>
</dbReference>
<dbReference type="Gene3D" id="3.10.350.10">
    <property type="entry name" value="LysM domain"/>
    <property type="match status" value="1"/>
</dbReference>
<comment type="caution">
    <text evidence="8">The sequence shown here is derived from an EMBL/GenBank/DDBJ whole genome shotgun (WGS) entry which is preliminary data.</text>
</comment>
<evidence type="ECO:0000256" key="1">
    <source>
        <dbReference type="ARBA" id="ARBA00022529"/>
    </source>
</evidence>
<evidence type="ECO:0000256" key="3">
    <source>
        <dbReference type="ARBA" id="ARBA00022801"/>
    </source>
</evidence>
<evidence type="ECO:0000256" key="5">
    <source>
        <dbReference type="SAM" id="MobiDB-lite"/>
    </source>
</evidence>
<protein>
    <recommendedName>
        <fullName evidence="4">Peptidoglycan hydrolase</fullName>
    </recommendedName>
</protein>
<dbReference type="Gene3D" id="1.10.530.10">
    <property type="match status" value="1"/>
</dbReference>
<dbReference type="AlphaFoldDB" id="A0A3E1NDZ4"/>
<keyword evidence="6" id="KW-0732">Signal</keyword>
<name>A0A3E1NDZ4_9BACT</name>
<dbReference type="OrthoDB" id="977752at2"/>
<organism evidence="8 9">
    <name type="scientific">Deminuibacter soli</name>
    <dbReference type="NCBI Taxonomy" id="2291815"/>
    <lineage>
        <taxon>Bacteria</taxon>
        <taxon>Pseudomonadati</taxon>
        <taxon>Bacteroidota</taxon>
        <taxon>Chitinophagia</taxon>
        <taxon>Chitinophagales</taxon>
        <taxon>Chitinophagaceae</taxon>
        <taxon>Deminuibacter</taxon>
    </lineage>
</organism>
<dbReference type="InterPro" id="IPR002901">
    <property type="entry name" value="MGlyc_endo_b_GlcNAc-like_dom"/>
</dbReference>
<dbReference type="PANTHER" id="PTHR33308:SF9">
    <property type="entry name" value="PEPTIDOGLYCAN HYDROLASE FLGJ"/>
    <property type="match status" value="1"/>
</dbReference>
<evidence type="ECO:0000256" key="2">
    <source>
        <dbReference type="ARBA" id="ARBA00022638"/>
    </source>
</evidence>
<feature type="domain" description="Mannosyl-glycoprotein endo-beta-N-acetylglucosamidase-like" evidence="7">
    <location>
        <begin position="15"/>
        <end position="165"/>
    </location>
</feature>
<gene>
    <name evidence="8" type="ORF">DXN05_22325</name>
</gene>
<dbReference type="Pfam" id="PF01476">
    <property type="entry name" value="LysM"/>
    <property type="match status" value="1"/>
</dbReference>
<feature type="region of interest" description="Disordered" evidence="5">
    <location>
        <begin position="344"/>
        <end position="363"/>
    </location>
</feature>
<reference evidence="8 9" key="1">
    <citation type="submission" date="2018-08" db="EMBL/GenBank/DDBJ databases">
        <title>Chitinophagaceae sp. K23C18032701, a novel bacterium isolated from forest soil.</title>
        <authorList>
            <person name="Wang C."/>
        </authorList>
    </citation>
    <scope>NUCLEOTIDE SEQUENCE [LARGE SCALE GENOMIC DNA]</scope>
    <source>
        <strain evidence="8 9">K23C18032701</strain>
    </source>
</reference>
<dbReference type="GO" id="GO:0004040">
    <property type="term" value="F:amidase activity"/>
    <property type="evidence" value="ECO:0007669"/>
    <property type="project" value="InterPro"/>
</dbReference>
<dbReference type="InterPro" id="IPR051056">
    <property type="entry name" value="Glycosyl_Hydrolase_73"/>
</dbReference>
<dbReference type="CDD" id="cd00118">
    <property type="entry name" value="LysM"/>
    <property type="match status" value="1"/>
</dbReference>
<evidence type="ECO:0000313" key="8">
    <source>
        <dbReference type="EMBL" id="RFM26061.1"/>
    </source>
</evidence>
<sequence length="363" mass="39904">MKKFLAVISVITIALGAKAQTSAVANYINTYKELAISEEIRTGVPASITLAQGIVETEAGQSDLVKQSNNHFGIKCKNEWTGAKVYHDDDAKGECFRSYGSAEESYRDHSDFLKNRPNYAFLFTLDPTDYQGWAKGLKKAGYATSNVYAQMLTKIIVDNNLQQYTLTAMERKRNGGNDPVYARNNTPAVQQGSNAPVVTDNDAQTEQKAAAVTPPQKSAPVMVAQTPVKAPAYPNGVFAINDTKVIYAAEGTSLFAVANYYNLRYKKLLDFNELDQVDILSNGQLIFLERKPKKGAKDVHTVEPAETIALIAQREGVRLESLLDYNHLTKGLEPLTGEKIYLRGNAPAAPKTTRDNNRMAAAR</sequence>
<dbReference type="GO" id="GO:0031640">
    <property type="term" value="P:killing of cells of another organism"/>
    <property type="evidence" value="ECO:0007669"/>
    <property type="project" value="UniProtKB-KW"/>
</dbReference>
<evidence type="ECO:0000313" key="9">
    <source>
        <dbReference type="Proteomes" id="UP000261284"/>
    </source>
</evidence>
<dbReference type="Proteomes" id="UP000261284">
    <property type="component" value="Unassembled WGS sequence"/>
</dbReference>
<evidence type="ECO:0000256" key="4">
    <source>
        <dbReference type="ARBA" id="ARBA00032108"/>
    </source>
</evidence>
<dbReference type="EMBL" id="QTJU01000012">
    <property type="protein sequence ID" value="RFM26061.1"/>
    <property type="molecule type" value="Genomic_DNA"/>
</dbReference>
<evidence type="ECO:0000259" key="7">
    <source>
        <dbReference type="SMART" id="SM00047"/>
    </source>
</evidence>
<dbReference type="InterPro" id="IPR018392">
    <property type="entry name" value="LysM"/>
</dbReference>
<keyword evidence="1" id="KW-0929">Antimicrobial</keyword>
<dbReference type="RefSeq" id="WP_116849511.1">
    <property type="nucleotide sequence ID" value="NZ_QTJU01000012.1"/>
</dbReference>
<feature type="signal peptide" evidence="6">
    <location>
        <begin position="1"/>
        <end position="19"/>
    </location>
</feature>
<accession>A0A3E1NDZ4</accession>
<feature type="chain" id="PRO_5017560454" description="Peptidoglycan hydrolase" evidence="6">
    <location>
        <begin position="20"/>
        <end position="363"/>
    </location>
</feature>
<evidence type="ECO:0000256" key="6">
    <source>
        <dbReference type="SAM" id="SignalP"/>
    </source>
</evidence>
<keyword evidence="2" id="KW-0081">Bacteriolytic enzyme</keyword>
<proteinExistence type="predicted"/>
<dbReference type="Pfam" id="PF01832">
    <property type="entry name" value="Glucosaminidase"/>
    <property type="match status" value="1"/>
</dbReference>
<keyword evidence="3" id="KW-0378">Hydrolase</keyword>
<dbReference type="PANTHER" id="PTHR33308">
    <property type="entry name" value="PEPTIDOGLYCAN HYDROLASE FLGJ"/>
    <property type="match status" value="1"/>
</dbReference>
<dbReference type="SMART" id="SM00047">
    <property type="entry name" value="LYZ2"/>
    <property type="match status" value="1"/>
</dbReference>